<dbReference type="Proteomes" id="UP000501534">
    <property type="component" value="Chromosome"/>
</dbReference>
<evidence type="ECO:0000256" key="2">
    <source>
        <dbReference type="ARBA" id="ARBA00022490"/>
    </source>
</evidence>
<feature type="binding site" evidence="5">
    <location>
        <begin position="80"/>
        <end position="81"/>
    </location>
    <ligand>
        <name>substrate</name>
    </ligand>
</feature>
<dbReference type="GO" id="GO:0090499">
    <property type="term" value="F:pimelyl-[acyl-carrier protein] methyl ester esterase activity"/>
    <property type="evidence" value="ECO:0007669"/>
    <property type="project" value="UniProtKB-EC"/>
</dbReference>
<feature type="binding site" evidence="5">
    <location>
        <position position="234"/>
    </location>
    <ligand>
        <name>substrate</name>
    </ligand>
</feature>
<evidence type="ECO:0000259" key="6">
    <source>
        <dbReference type="Pfam" id="PF00561"/>
    </source>
</evidence>
<dbReference type="InterPro" id="IPR029058">
    <property type="entry name" value="AB_hydrolase_fold"/>
</dbReference>
<dbReference type="NCBIfam" id="TIGR01738">
    <property type="entry name" value="bioH"/>
    <property type="match status" value="1"/>
</dbReference>
<sequence>MTPYVKPVGAGPDLVLLHGWGVHGGVWNPLVETLTRKFRVHAFDLPGHGYSSFMPLRGLDEAVDELAAVIPSGSLLCGWSLGGLLAQRIALRYPARVRALALVSTTPCFVERRDWPHAMKLETLAGFAAGLRTDFEATLKTFVALNALGGANSRPAMRALAAELLSRGAPDPSALDAGLAIVRDTDLREDAPSIAQRSIVVHGARDALAPIAAGRWLAENLHDASLVEIADAAHLPFISHPEAFVSALEAVNA</sequence>
<dbReference type="GO" id="GO:0009102">
    <property type="term" value="P:biotin biosynthetic process"/>
    <property type="evidence" value="ECO:0007669"/>
    <property type="project" value="UniProtKB-UniRule"/>
</dbReference>
<keyword evidence="8" id="KW-1185">Reference proteome</keyword>
<evidence type="ECO:0000256" key="3">
    <source>
        <dbReference type="ARBA" id="ARBA00022756"/>
    </source>
</evidence>
<feature type="active site" description="Nucleophile" evidence="5">
    <location>
        <position position="80"/>
    </location>
</feature>
<keyword evidence="1 5" id="KW-0719">Serine esterase</keyword>
<dbReference type="HAMAP" id="MF_01260">
    <property type="entry name" value="Carboxylester"/>
    <property type="match status" value="1"/>
</dbReference>
<feature type="binding site" evidence="5">
    <location>
        <position position="20"/>
    </location>
    <ligand>
        <name>substrate</name>
    </ligand>
</feature>
<comment type="catalytic activity">
    <reaction evidence="5">
        <text>6-carboxyhexanoyl-[ACP] methyl ester + H2O = 6-carboxyhexanoyl-[ACP] + methanol + H(+)</text>
        <dbReference type="Rhea" id="RHEA:42700"/>
        <dbReference type="Rhea" id="RHEA-COMP:9955"/>
        <dbReference type="Rhea" id="RHEA-COMP:10186"/>
        <dbReference type="ChEBI" id="CHEBI:15377"/>
        <dbReference type="ChEBI" id="CHEBI:15378"/>
        <dbReference type="ChEBI" id="CHEBI:17790"/>
        <dbReference type="ChEBI" id="CHEBI:78846"/>
        <dbReference type="ChEBI" id="CHEBI:82735"/>
        <dbReference type="EC" id="3.1.1.85"/>
    </reaction>
</comment>
<feature type="domain" description="AB hydrolase-1" evidence="6">
    <location>
        <begin position="14"/>
        <end position="241"/>
    </location>
</feature>
<feature type="active site" evidence="5">
    <location>
        <position position="206"/>
    </location>
</feature>
<dbReference type="RefSeq" id="WP_171089553.1">
    <property type="nucleotide sequence ID" value="NZ_CP053069.1"/>
</dbReference>
<reference evidence="7 8" key="1">
    <citation type="submission" date="2020-04" db="EMBL/GenBank/DDBJ databases">
        <title>Usitatibacter rugosus gen. nov., sp. nov. and Usitatibacter palustris sp. nov., novel members of Usitatibacteraceae fam. nov. within the order Nitrosomonadales isolated from soil.</title>
        <authorList>
            <person name="Huber K.J."/>
            <person name="Neumann-Schaal M."/>
            <person name="Geppert A."/>
            <person name="Luckner M."/>
            <person name="Wanner G."/>
            <person name="Overmann J."/>
        </authorList>
    </citation>
    <scope>NUCLEOTIDE SEQUENCE [LARGE SCALE GENOMIC DNA]</scope>
    <source>
        <strain evidence="7 8">0125_3</strain>
    </source>
</reference>
<dbReference type="EMBL" id="CP053069">
    <property type="protein sequence ID" value="QJR09661.1"/>
    <property type="molecule type" value="Genomic_DNA"/>
</dbReference>
<comment type="caution">
    <text evidence="5">Lacks conserved residue(s) required for the propagation of feature annotation.</text>
</comment>
<dbReference type="Gene3D" id="3.40.50.1820">
    <property type="entry name" value="alpha/beta hydrolase"/>
    <property type="match status" value="1"/>
</dbReference>
<comment type="function">
    <text evidence="5">The physiological role of BioH is to remove the methyl group introduced by BioC when the pimeloyl moiety is complete. It allows to synthesize pimeloyl-ACP via the fatty acid synthetic pathway through the hydrolysis of the ester bonds of pimeloyl-ACP esters.</text>
</comment>
<evidence type="ECO:0000256" key="4">
    <source>
        <dbReference type="ARBA" id="ARBA00022801"/>
    </source>
</evidence>
<feature type="active site" evidence="5">
    <location>
        <position position="234"/>
    </location>
</feature>
<protein>
    <recommendedName>
        <fullName evidence="5">Pimeloyl-[acyl-carrier protein] methyl ester esterase</fullName>
        <ecNumber evidence="5">3.1.1.85</ecNumber>
    </recommendedName>
    <alternativeName>
        <fullName evidence="5">Biotin synthesis protein BioH</fullName>
    </alternativeName>
    <alternativeName>
        <fullName evidence="5">Carboxylesterase BioH</fullName>
    </alternativeName>
</protein>
<dbReference type="InterPro" id="IPR010076">
    <property type="entry name" value="BioH"/>
</dbReference>
<keyword evidence="4 5" id="KW-0378">Hydrolase</keyword>
<evidence type="ECO:0000256" key="1">
    <source>
        <dbReference type="ARBA" id="ARBA00022487"/>
    </source>
</evidence>
<evidence type="ECO:0000256" key="5">
    <source>
        <dbReference type="HAMAP-Rule" id="MF_01260"/>
    </source>
</evidence>
<dbReference type="InterPro" id="IPR000073">
    <property type="entry name" value="AB_hydrolase_1"/>
</dbReference>
<evidence type="ECO:0000313" key="7">
    <source>
        <dbReference type="EMBL" id="QJR09661.1"/>
    </source>
</evidence>
<name>A0A6M4GQZ6_9PROT</name>
<comment type="subunit">
    <text evidence="5">Monomer.</text>
</comment>
<proteinExistence type="inferred from homology"/>
<comment type="subcellular location">
    <subcellularLocation>
        <location evidence="5">Cytoplasm</location>
    </subcellularLocation>
</comment>
<dbReference type="PANTHER" id="PTHR43194:SF5">
    <property type="entry name" value="PIMELOYL-[ACYL-CARRIER PROTEIN] METHYL ESTER ESTERASE"/>
    <property type="match status" value="1"/>
</dbReference>
<keyword evidence="3 5" id="KW-0093">Biotin biosynthesis</keyword>
<comment type="pathway">
    <text evidence="5">Cofactor biosynthesis; biotin biosynthesis.</text>
</comment>
<dbReference type="KEGG" id="uru:DSM104443_00710"/>
<dbReference type="UniPathway" id="UPA00078"/>
<accession>A0A6M4GQZ6</accession>
<organism evidence="7 8">
    <name type="scientific">Usitatibacter rugosus</name>
    <dbReference type="NCBI Taxonomy" id="2732067"/>
    <lineage>
        <taxon>Bacteria</taxon>
        <taxon>Pseudomonadati</taxon>
        <taxon>Pseudomonadota</taxon>
        <taxon>Betaproteobacteria</taxon>
        <taxon>Nitrosomonadales</taxon>
        <taxon>Usitatibacteraceae</taxon>
        <taxon>Usitatibacter</taxon>
    </lineage>
</organism>
<dbReference type="PANTHER" id="PTHR43194">
    <property type="entry name" value="HYDROLASE ALPHA/BETA FOLD FAMILY"/>
    <property type="match status" value="1"/>
</dbReference>
<gene>
    <name evidence="5 7" type="primary">bioH</name>
    <name evidence="7" type="ORF">DSM104443_00710</name>
</gene>
<keyword evidence="2 5" id="KW-0963">Cytoplasm</keyword>
<comment type="similarity">
    <text evidence="5">Belongs to the AB hydrolase superfamily. Carboxylesterase BioH family.</text>
</comment>
<dbReference type="Pfam" id="PF00561">
    <property type="entry name" value="Abhydrolase_1"/>
    <property type="match status" value="1"/>
</dbReference>
<dbReference type="AlphaFoldDB" id="A0A6M4GQZ6"/>
<dbReference type="InterPro" id="IPR050228">
    <property type="entry name" value="Carboxylesterase_BioH"/>
</dbReference>
<evidence type="ECO:0000313" key="8">
    <source>
        <dbReference type="Proteomes" id="UP000501534"/>
    </source>
</evidence>
<dbReference type="SUPFAM" id="SSF53474">
    <property type="entry name" value="alpha/beta-Hydrolases"/>
    <property type="match status" value="1"/>
</dbReference>
<dbReference type="GO" id="GO:0005737">
    <property type="term" value="C:cytoplasm"/>
    <property type="evidence" value="ECO:0007669"/>
    <property type="project" value="UniProtKB-SubCell"/>
</dbReference>
<dbReference type="EC" id="3.1.1.85" evidence="5"/>